<reference evidence="2 3" key="1">
    <citation type="journal article" date="2018" name="Gigascience">
        <title>Genomes of trombidid mites reveal novel predicted allergens and laterally-transferred genes associated with secondary metabolism.</title>
        <authorList>
            <person name="Dong X."/>
            <person name="Chaisiri K."/>
            <person name="Xia D."/>
            <person name="Armstrong S.D."/>
            <person name="Fang Y."/>
            <person name="Donnelly M.J."/>
            <person name="Kadowaki T."/>
            <person name="McGarry J.W."/>
            <person name="Darby A.C."/>
            <person name="Makepeace B.L."/>
        </authorList>
    </citation>
    <scope>NUCLEOTIDE SEQUENCE [LARGE SCALE GENOMIC DNA]</scope>
    <source>
        <strain evidence="2">UoL-UT</strain>
    </source>
</reference>
<dbReference type="GO" id="GO:0000981">
    <property type="term" value="F:DNA-binding transcription factor activity, RNA polymerase II-specific"/>
    <property type="evidence" value="ECO:0007669"/>
    <property type="project" value="TreeGrafter"/>
</dbReference>
<organism evidence="2 3">
    <name type="scientific">Leptotrombidium deliense</name>
    <dbReference type="NCBI Taxonomy" id="299467"/>
    <lineage>
        <taxon>Eukaryota</taxon>
        <taxon>Metazoa</taxon>
        <taxon>Ecdysozoa</taxon>
        <taxon>Arthropoda</taxon>
        <taxon>Chelicerata</taxon>
        <taxon>Arachnida</taxon>
        <taxon>Acari</taxon>
        <taxon>Acariformes</taxon>
        <taxon>Trombidiformes</taxon>
        <taxon>Prostigmata</taxon>
        <taxon>Anystina</taxon>
        <taxon>Parasitengona</taxon>
        <taxon>Trombiculoidea</taxon>
        <taxon>Trombiculidae</taxon>
        <taxon>Leptotrombidium</taxon>
    </lineage>
</organism>
<dbReference type="InterPro" id="IPR008967">
    <property type="entry name" value="p53-like_TF_DNA-bd_sf"/>
</dbReference>
<dbReference type="InterPro" id="IPR011539">
    <property type="entry name" value="RHD_DNA_bind_dom"/>
</dbReference>
<dbReference type="OrthoDB" id="5346094at2759"/>
<dbReference type="Proteomes" id="UP000288716">
    <property type="component" value="Unassembled WGS sequence"/>
</dbReference>
<protein>
    <submittedName>
        <fullName evidence="2">Rely domain (RHD) containing protein-like protein</fullName>
    </submittedName>
</protein>
<gene>
    <name evidence="2" type="ORF">B4U80_07521</name>
</gene>
<dbReference type="Gene3D" id="2.60.40.340">
    <property type="entry name" value="Rel homology domain (RHD), DNA-binding domain"/>
    <property type="match status" value="1"/>
</dbReference>
<dbReference type="Pfam" id="PF00554">
    <property type="entry name" value="RHD_DNA_bind"/>
    <property type="match status" value="1"/>
</dbReference>
<comment type="caution">
    <text evidence="2">The sequence shown here is derived from an EMBL/GenBank/DDBJ whole genome shotgun (WGS) entry which is preliminary data.</text>
</comment>
<sequence length="220" mass="25019">MMDQSFLLLEDAVFNSLSVGSKLPETMFTNETDTCDDSGFETTNTYFSDNSNVYQTPFTQNSFGFQANIDQHSSVQSYFPPVARDPISRFDFRPNFVSKQECEEKLELLITTQPTRNHRARYKTEGSRGAIKDRSGRGFPVIKLKGYNKSPVKLRCYIGHDDKLGEPHLFYQSSKIVGKHLTPSQVKKIEGIKVVEMELLPEQGMQAVINCIGIVKERNF</sequence>
<keyword evidence="3" id="KW-1185">Reference proteome</keyword>
<dbReference type="GO" id="GO:0005667">
    <property type="term" value="C:transcription regulator complex"/>
    <property type="evidence" value="ECO:0007669"/>
    <property type="project" value="TreeGrafter"/>
</dbReference>
<dbReference type="PANTHER" id="PTHR12533:SF7">
    <property type="entry name" value="NFAT NUCLEAR FACTOR, ISOFORM B"/>
    <property type="match status" value="1"/>
</dbReference>
<evidence type="ECO:0000313" key="2">
    <source>
        <dbReference type="EMBL" id="RWS25132.1"/>
    </source>
</evidence>
<dbReference type="PROSITE" id="PS50254">
    <property type="entry name" value="REL_2"/>
    <property type="match status" value="1"/>
</dbReference>
<dbReference type="EMBL" id="NCKV01004023">
    <property type="protein sequence ID" value="RWS25132.1"/>
    <property type="molecule type" value="Genomic_DNA"/>
</dbReference>
<dbReference type="VEuPathDB" id="VectorBase:LDEU006908"/>
<evidence type="ECO:0000259" key="1">
    <source>
        <dbReference type="PROSITE" id="PS50254"/>
    </source>
</evidence>
<dbReference type="SUPFAM" id="SSF49417">
    <property type="entry name" value="p53-like transcription factors"/>
    <property type="match status" value="1"/>
</dbReference>
<dbReference type="InterPro" id="IPR008366">
    <property type="entry name" value="NFAT"/>
</dbReference>
<dbReference type="AlphaFoldDB" id="A0A443SC88"/>
<accession>A0A443SC88</accession>
<proteinExistence type="predicted"/>
<dbReference type="GO" id="GO:0000978">
    <property type="term" value="F:RNA polymerase II cis-regulatory region sequence-specific DNA binding"/>
    <property type="evidence" value="ECO:0007669"/>
    <property type="project" value="TreeGrafter"/>
</dbReference>
<feature type="domain" description="RHD" evidence="1">
    <location>
        <begin position="97"/>
        <end position="220"/>
    </location>
</feature>
<dbReference type="InterPro" id="IPR037059">
    <property type="entry name" value="RHD_DNA_bind_dom_sf"/>
</dbReference>
<dbReference type="PANTHER" id="PTHR12533">
    <property type="entry name" value="NFAT"/>
    <property type="match status" value="1"/>
</dbReference>
<feature type="non-terminal residue" evidence="2">
    <location>
        <position position="220"/>
    </location>
</feature>
<name>A0A443SC88_9ACAR</name>
<evidence type="ECO:0000313" key="3">
    <source>
        <dbReference type="Proteomes" id="UP000288716"/>
    </source>
</evidence>